<protein>
    <submittedName>
        <fullName evidence="1">Uncharacterized protein</fullName>
    </submittedName>
</protein>
<name>A0A517YVY6_9BACT</name>
<dbReference type="KEGG" id="pcor:KS4_24510"/>
<dbReference type="EMBL" id="CP036425">
    <property type="protein sequence ID" value="QDU34383.1"/>
    <property type="molecule type" value="Genomic_DNA"/>
</dbReference>
<gene>
    <name evidence="1" type="ORF">KS4_24510</name>
</gene>
<keyword evidence="2" id="KW-1185">Reference proteome</keyword>
<sequence length="63" mass="7392">MRAQERLERNFVRSGLIWVRLHGWVDEVRTCVEGGEFPVSRLVVVERCRFRHPATGGSRLDRL</sequence>
<reference evidence="1 2" key="1">
    <citation type="submission" date="2019-02" db="EMBL/GenBank/DDBJ databases">
        <title>Deep-cultivation of Planctomycetes and their phenomic and genomic characterization uncovers novel biology.</title>
        <authorList>
            <person name="Wiegand S."/>
            <person name="Jogler M."/>
            <person name="Boedeker C."/>
            <person name="Pinto D."/>
            <person name="Vollmers J."/>
            <person name="Rivas-Marin E."/>
            <person name="Kohn T."/>
            <person name="Peeters S.H."/>
            <person name="Heuer A."/>
            <person name="Rast P."/>
            <person name="Oberbeckmann S."/>
            <person name="Bunk B."/>
            <person name="Jeske O."/>
            <person name="Meyerdierks A."/>
            <person name="Storesund J.E."/>
            <person name="Kallscheuer N."/>
            <person name="Luecker S."/>
            <person name="Lage O.M."/>
            <person name="Pohl T."/>
            <person name="Merkel B.J."/>
            <person name="Hornburger P."/>
            <person name="Mueller R.-W."/>
            <person name="Bruemmer F."/>
            <person name="Labrenz M."/>
            <person name="Spormann A.M."/>
            <person name="Op den Camp H."/>
            <person name="Overmann J."/>
            <person name="Amann R."/>
            <person name="Jetten M.S.M."/>
            <person name="Mascher T."/>
            <person name="Medema M.H."/>
            <person name="Devos D.P."/>
            <person name="Kaster A.-K."/>
            <person name="Ovreas L."/>
            <person name="Rohde M."/>
            <person name="Galperin M.Y."/>
            <person name="Jogler C."/>
        </authorList>
    </citation>
    <scope>NUCLEOTIDE SEQUENCE [LARGE SCALE GENOMIC DNA]</scope>
    <source>
        <strain evidence="1 2">KS4</strain>
    </source>
</reference>
<dbReference type="Proteomes" id="UP000317369">
    <property type="component" value="Chromosome"/>
</dbReference>
<evidence type="ECO:0000313" key="1">
    <source>
        <dbReference type="EMBL" id="QDU34383.1"/>
    </source>
</evidence>
<dbReference type="AlphaFoldDB" id="A0A517YVY6"/>
<evidence type="ECO:0000313" key="2">
    <source>
        <dbReference type="Proteomes" id="UP000317369"/>
    </source>
</evidence>
<proteinExistence type="predicted"/>
<organism evidence="1 2">
    <name type="scientific">Poriferisphaera corsica</name>
    <dbReference type="NCBI Taxonomy" id="2528020"/>
    <lineage>
        <taxon>Bacteria</taxon>
        <taxon>Pseudomonadati</taxon>
        <taxon>Planctomycetota</taxon>
        <taxon>Phycisphaerae</taxon>
        <taxon>Phycisphaerales</taxon>
        <taxon>Phycisphaeraceae</taxon>
        <taxon>Poriferisphaera</taxon>
    </lineage>
</organism>
<accession>A0A517YVY6</accession>